<gene>
    <name evidence="2" type="ORF">OEA66_11695</name>
</gene>
<dbReference type="PIRSF" id="PIRSF035170">
    <property type="entry name" value="HD_phosphohydro"/>
    <property type="match status" value="1"/>
</dbReference>
<dbReference type="RefSeq" id="WP_267281531.1">
    <property type="nucleotide sequence ID" value="NZ_JAOVZV010000010.1"/>
</dbReference>
<dbReference type="PANTHER" id="PTHR21174">
    <property type="match status" value="1"/>
</dbReference>
<name>A0ABT3Y4G0_9FLAO</name>
<proteinExistence type="predicted"/>
<keyword evidence="1" id="KW-0175">Coiled coil</keyword>
<dbReference type="InterPro" id="IPR009218">
    <property type="entry name" value="HD_phosphohydro"/>
</dbReference>
<dbReference type="Proteomes" id="UP001070176">
    <property type="component" value="Unassembled WGS sequence"/>
</dbReference>
<dbReference type="Gene3D" id="1.10.3210.10">
    <property type="entry name" value="Hypothetical protein af1432"/>
    <property type="match status" value="1"/>
</dbReference>
<accession>A0ABT3Y4G0</accession>
<comment type="caution">
    <text evidence="2">The sequence shown here is derived from an EMBL/GenBank/DDBJ whole genome shotgun (WGS) entry which is preliminary data.</text>
</comment>
<protein>
    <recommendedName>
        <fullName evidence="4">Metal-dependent HD superfamily phosphohydrolase</fullName>
    </recommendedName>
</protein>
<sequence length="209" mass="24973">MILKEKFEKICLNSTNDSNLIEKLWFEIEKKYSAKSRHYHNLQHLENMFREIENVKDKIENVNIISYSIFYHDVIYDVTSKSNEEKSAEVSKEKLELLDLNSEEILKVYEQILATKSHKKSDDEDTNFLLDADLSILGKGYEDYLEYIKQIRKEYSIYPDFLYKPGRKKVLEHFLELESIFKTGYFKDKYEVQARKNIEMELIVLGIKN</sequence>
<dbReference type="PANTHER" id="PTHR21174:SF0">
    <property type="entry name" value="HD PHOSPHOHYDROLASE FAMILY PROTEIN-RELATED"/>
    <property type="match status" value="1"/>
</dbReference>
<evidence type="ECO:0000313" key="2">
    <source>
        <dbReference type="EMBL" id="MCX8533012.1"/>
    </source>
</evidence>
<dbReference type="EMBL" id="JAOVZV010000010">
    <property type="protein sequence ID" value="MCX8533012.1"/>
    <property type="molecule type" value="Genomic_DNA"/>
</dbReference>
<evidence type="ECO:0000313" key="3">
    <source>
        <dbReference type="Proteomes" id="UP001070176"/>
    </source>
</evidence>
<feature type="coiled-coil region" evidence="1">
    <location>
        <begin position="42"/>
        <end position="103"/>
    </location>
</feature>
<reference evidence="2" key="1">
    <citation type="submission" date="2022-10" db="EMBL/GenBank/DDBJ databases">
        <title>Chryseobacterium sp. nov., a novel bacterial species.</title>
        <authorList>
            <person name="Cao Y."/>
        </authorList>
    </citation>
    <scope>NUCLEOTIDE SEQUENCE</scope>
    <source>
        <strain evidence="2">KC 927</strain>
    </source>
</reference>
<dbReference type="SUPFAM" id="SSF109604">
    <property type="entry name" value="HD-domain/PDEase-like"/>
    <property type="match status" value="1"/>
</dbReference>
<evidence type="ECO:0008006" key="4">
    <source>
        <dbReference type="Google" id="ProtNLM"/>
    </source>
</evidence>
<evidence type="ECO:0000256" key="1">
    <source>
        <dbReference type="SAM" id="Coils"/>
    </source>
</evidence>
<organism evidence="2 3">
    <name type="scientific">Chryseobacterium luquanense</name>
    <dbReference type="NCBI Taxonomy" id="2983766"/>
    <lineage>
        <taxon>Bacteria</taxon>
        <taxon>Pseudomonadati</taxon>
        <taxon>Bacteroidota</taxon>
        <taxon>Flavobacteriia</taxon>
        <taxon>Flavobacteriales</taxon>
        <taxon>Weeksellaceae</taxon>
        <taxon>Chryseobacterium group</taxon>
        <taxon>Chryseobacterium</taxon>
    </lineage>
</organism>
<keyword evidence="3" id="KW-1185">Reference proteome</keyword>